<evidence type="ECO:0000256" key="1">
    <source>
        <dbReference type="ARBA" id="ARBA00002550"/>
    </source>
</evidence>
<dbReference type="SMART" id="SM00028">
    <property type="entry name" value="TPR"/>
    <property type="match status" value="9"/>
</dbReference>
<evidence type="ECO:0000256" key="3">
    <source>
        <dbReference type="PROSITE-ProRule" id="PRU00339"/>
    </source>
</evidence>
<dbReference type="PROSITE" id="PS51257">
    <property type="entry name" value="PROKAR_LIPOPROTEIN"/>
    <property type="match status" value="1"/>
</dbReference>
<dbReference type="Gene3D" id="1.25.40.10">
    <property type="entry name" value="Tetratricopeptide repeat domain"/>
    <property type="match status" value="3"/>
</dbReference>
<dbReference type="InterPro" id="IPR051722">
    <property type="entry name" value="Endocytosis_PI4K-reg_protein"/>
</dbReference>
<feature type="repeat" description="TPR" evidence="3">
    <location>
        <begin position="908"/>
        <end position="941"/>
    </location>
</feature>
<gene>
    <name evidence="5" type="ORF">TPSB3V08_LOCUS5189</name>
</gene>
<feature type="repeat" description="TPR" evidence="3">
    <location>
        <begin position="510"/>
        <end position="543"/>
    </location>
</feature>
<dbReference type="PROSITE" id="PS50005">
    <property type="entry name" value="TPR"/>
    <property type="match status" value="2"/>
</dbReference>
<dbReference type="PANTHER" id="PTHR23083:SF464">
    <property type="entry name" value="TETRATRICOPEPTIDE REPEAT DOMAIN 7, ISOFORM A"/>
    <property type="match status" value="1"/>
</dbReference>
<dbReference type="SUPFAM" id="SSF48452">
    <property type="entry name" value="TPR-like"/>
    <property type="match status" value="1"/>
</dbReference>
<feature type="domain" description="Tetratricopeptide repeat protein 7 N-terminal" evidence="4">
    <location>
        <begin position="33"/>
        <end position="145"/>
    </location>
</feature>
<protein>
    <recommendedName>
        <fullName evidence="4">Tetratricopeptide repeat protein 7 N-terminal domain-containing protein</fullName>
    </recommendedName>
</protein>
<organism evidence="5">
    <name type="scientific">Timema poppense</name>
    <name type="common">Walking stick</name>
    <dbReference type="NCBI Taxonomy" id="170557"/>
    <lineage>
        <taxon>Eukaryota</taxon>
        <taxon>Metazoa</taxon>
        <taxon>Ecdysozoa</taxon>
        <taxon>Arthropoda</taxon>
        <taxon>Hexapoda</taxon>
        <taxon>Insecta</taxon>
        <taxon>Pterygota</taxon>
        <taxon>Neoptera</taxon>
        <taxon>Polyneoptera</taxon>
        <taxon>Phasmatodea</taxon>
        <taxon>Timematodea</taxon>
        <taxon>Timematoidea</taxon>
        <taxon>Timematidae</taxon>
        <taxon>Timema</taxon>
    </lineage>
</organism>
<name>A0A7R9H2Y1_TIMPO</name>
<dbReference type="Pfam" id="PF13432">
    <property type="entry name" value="TPR_16"/>
    <property type="match status" value="1"/>
</dbReference>
<accession>A0A7R9H2Y1</accession>
<dbReference type="InterPro" id="IPR011990">
    <property type="entry name" value="TPR-like_helical_dom_sf"/>
</dbReference>
<sequence>MKLEQVFIDEQAASKQDHDANAHSISIFSCNVKYLANFLIGEGKLELYLEEFPPIDVNINKARTGLAEAKRYLLTSASEQGKKIGVLLDANLLLGKLHYAMGLYEDSLNYYNQAELQTLTEKTLPSRSLRIVAESYAIKGSSSHRIIPTISRRTLRIVAESLVLKAQGSLIGTCFDINLAIEEGLEAGPLDTKKAPSQPLLDFSKVCALRRFCLLPPLGCLMERGGLALRVCNVLSNSGMCLEKVPPSSSSKYKQAEWEEQRVQCFELAGDLTLLYLQEQDKIQQTTYTNTGSYSPQPPHPERQIGPVLETALQRAPILYIQGGKLQSAVARYRTMLSAVESSATQSLRLTLTRQLAEVLLRGVSGTLYTAPDSIVETAAGLLFAPLHLMVSLDSCHDFQRVGLVTTGKKSFQVSKTDSPWKPRKYTGLNLFVPRNENEEIILLLLISEAMAARDAVLSQSPEFKEARMHAYDNATAIYDLMAIALVRWGHVELLHESFERAMKFSFEEPHVWTQYGLCLVSMGHYVQALSVLKEVARLTPTKVTPCLLAARICYEHLNMLSEGVEWSKKALARDTASQQGLQSRSHLHIGIGYHLQSLNMHLKQEKQQLTANALDSFHKAQQTDPNDHLAEYYLALQYACIYQIIEAVSHVKMALNLRSEHVPSLHLLVLLLSAHKQHGEALQLVEAAIEEYPDNLNLLNVKAHLELQSQGGEIALLTAKHMLALWKSLYENQTISDLQDQSDKRSDTRSVFQLYTSEMSDKDSSSLHAHSLAASRVEHTMSEVASSMSSFTPRPGPQRAWLLQLQIWLLLAEIYLSLEQLSAATACLQESTSIFPMSHNIMFMRGLIHEFKHEYLDAKFCFQNAVAINPTHIKSLQHLGLIHHYLGSNRLAEKTLRDAAKIDPSSHQTWYNLGRVLESLGEFDSASDSMATALEVETSNPILPFNSIPLTFD</sequence>
<evidence type="ECO:0000256" key="2">
    <source>
        <dbReference type="ARBA" id="ARBA00038251"/>
    </source>
</evidence>
<proteinExistence type="inferred from homology"/>
<dbReference type="FunFam" id="1.25.40.10:FF:000421">
    <property type="entry name" value="Tetratricopeptide repeat domain 7B"/>
    <property type="match status" value="1"/>
</dbReference>
<evidence type="ECO:0000313" key="5">
    <source>
        <dbReference type="EMBL" id="CAD7405907.1"/>
    </source>
</evidence>
<dbReference type="Pfam" id="PF13181">
    <property type="entry name" value="TPR_8"/>
    <property type="match status" value="1"/>
</dbReference>
<dbReference type="GO" id="GO:0072659">
    <property type="term" value="P:protein localization to plasma membrane"/>
    <property type="evidence" value="ECO:0007669"/>
    <property type="project" value="TreeGrafter"/>
</dbReference>
<dbReference type="PANTHER" id="PTHR23083">
    <property type="entry name" value="TETRATRICOPEPTIDE REPEAT PROTEIN, TPR"/>
    <property type="match status" value="1"/>
</dbReference>
<feature type="domain" description="Tetratricopeptide repeat protein 7 N-terminal" evidence="4">
    <location>
        <begin position="235"/>
        <end position="498"/>
    </location>
</feature>
<dbReference type="GO" id="GO:0005886">
    <property type="term" value="C:plasma membrane"/>
    <property type="evidence" value="ECO:0007669"/>
    <property type="project" value="TreeGrafter"/>
</dbReference>
<dbReference type="InterPro" id="IPR019734">
    <property type="entry name" value="TPR_rpt"/>
</dbReference>
<dbReference type="EMBL" id="OD002700">
    <property type="protein sequence ID" value="CAD7405907.1"/>
    <property type="molecule type" value="Genomic_DNA"/>
</dbReference>
<comment type="function">
    <text evidence="1">Involved in endocytosis.</text>
</comment>
<dbReference type="AlphaFoldDB" id="A0A7R9H2Y1"/>
<keyword evidence="3" id="KW-0802">TPR repeat</keyword>
<dbReference type="GO" id="GO:0046854">
    <property type="term" value="P:phosphatidylinositol phosphate biosynthetic process"/>
    <property type="evidence" value="ECO:0007669"/>
    <property type="project" value="TreeGrafter"/>
</dbReference>
<reference evidence="5" key="1">
    <citation type="submission" date="2020-11" db="EMBL/GenBank/DDBJ databases">
        <authorList>
            <person name="Tran Van P."/>
        </authorList>
    </citation>
    <scope>NUCLEOTIDE SEQUENCE</scope>
</reference>
<comment type="similarity">
    <text evidence="2">Belongs to the YPP1 family.</text>
</comment>
<dbReference type="Pfam" id="PF19440">
    <property type="entry name" value="TTC7_N"/>
    <property type="match status" value="2"/>
</dbReference>
<dbReference type="InterPro" id="IPR045819">
    <property type="entry name" value="TTC7_N"/>
</dbReference>
<evidence type="ECO:0000259" key="4">
    <source>
        <dbReference type="Pfam" id="PF19440"/>
    </source>
</evidence>